<accession>A0A6B0SMV5</accession>
<protein>
    <recommendedName>
        <fullName evidence="3">Flagellin</fullName>
    </recommendedName>
</protein>
<dbReference type="AlphaFoldDB" id="A0A6B0SMV5"/>
<evidence type="ECO:0000313" key="1">
    <source>
        <dbReference type="EMBL" id="MXR21021.1"/>
    </source>
</evidence>
<comment type="caution">
    <text evidence="1">The sequence shown here is derived from an EMBL/GenBank/DDBJ whole genome shotgun (WGS) entry which is preliminary data.</text>
</comment>
<name>A0A6B0SMV5_9EURY</name>
<evidence type="ECO:0008006" key="3">
    <source>
        <dbReference type="Google" id="ProtNLM"/>
    </source>
</evidence>
<organism evidence="1 2">
    <name type="scientific">Halobacterium bonnevillei</name>
    <dbReference type="NCBI Taxonomy" id="2692200"/>
    <lineage>
        <taxon>Archaea</taxon>
        <taxon>Methanobacteriati</taxon>
        <taxon>Methanobacteriota</taxon>
        <taxon>Stenosarchaea group</taxon>
        <taxon>Halobacteria</taxon>
        <taxon>Halobacteriales</taxon>
        <taxon>Halobacteriaceae</taxon>
        <taxon>Halobacterium</taxon>
    </lineage>
</organism>
<gene>
    <name evidence="1" type="ORF">GRX66_10545</name>
</gene>
<proteinExistence type="predicted"/>
<keyword evidence="2" id="KW-1185">Reference proteome</keyword>
<dbReference type="Proteomes" id="UP000471521">
    <property type="component" value="Unassembled WGS sequence"/>
</dbReference>
<dbReference type="EMBL" id="WUUU01000078">
    <property type="protein sequence ID" value="MXR21021.1"/>
    <property type="molecule type" value="Genomic_DNA"/>
</dbReference>
<feature type="non-terminal residue" evidence="1">
    <location>
        <position position="1"/>
    </location>
</feature>
<sequence length="194" mass="20574">NVIGAVGEVNNVSKTDVDISETSVYEIRTTLQKSPGAGDVDLAGLSIQYVGPDGFGNLVHVSETNISAENVSNAYFVQAITAETEEDTVMTSESDRYELVIPTGTNLTTADATSPAIPKTESGDQVATKEYGTDTDIEVDLTNSEYGVDNTDLDLLKEGNNVELTITTESGSQRYVNLQVPDSLVGDEGSTVQL</sequence>
<reference evidence="1 2" key="1">
    <citation type="submission" date="2019-12" db="EMBL/GenBank/DDBJ databases">
        <title>Isolation and characterization of three novel carbon monoxide-oxidizing members of Halobacteria from salione crusts and soils.</title>
        <authorList>
            <person name="Myers M.R."/>
            <person name="King G.M."/>
        </authorList>
    </citation>
    <scope>NUCLEOTIDE SEQUENCE [LARGE SCALE GENOMIC DNA]</scope>
    <source>
        <strain evidence="1 2">PCN9</strain>
    </source>
</reference>
<evidence type="ECO:0000313" key="2">
    <source>
        <dbReference type="Proteomes" id="UP000471521"/>
    </source>
</evidence>